<keyword evidence="1" id="KW-0812">Transmembrane</keyword>
<dbReference type="EMBL" id="VYKI01000005">
    <property type="protein sequence ID" value="KAA9001520.1"/>
    <property type="molecule type" value="Genomic_DNA"/>
</dbReference>
<keyword evidence="1" id="KW-0472">Membrane</keyword>
<reference evidence="2 3" key="1">
    <citation type="journal article" date="2020" name="Antonie Van Leeuwenhoek">
        <title>Stenotrophomonas cyclobalanopsidis sp. nov., isolated from the leaf spot disease of Cyclobalanopsis patelliformis.</title>
        <authorList>
            <person name="Bian D.R."/>
            <person name="Xue H."/>
            <person name="Piao C.G."/>
            <person name="Li Y."/>
        </authorList>
    </citation>
    <scope>NUCLEOTIDE SEQUENCE [LARGE SCALE GENOMIC DNA]</scope>
    <source>
        <strain evidence="2 3">TPQG1-4</strain>
    </source>
</reference>
<keyword evidence="1" id="KW-1133">Transmembrane helix</keyword>
<proteinExistence type="predicted"/>
<accession>A0ABQ6T3H9</accession>
<protein>
    <submittedName>
        <fullName evidence="2">Uncharacterized protein</fullName>
    </submittedName>
</protein>
<organism evidence="2 3">
    <name type="scientific">Stenotrophomonas cyclobalanopsidis</name>
    <dbReference type="NCBI Taxonomy" id="2771362"/>
    <lineage>
        <taxon>Bacteria</taxon>
        <taxon>Pseudomonadati</taxon>
        <taxon>Pseudomonadota</taxon>
        <taxon>Gammaproteobacteria</taxon>
        <taxon>Lysobacterales</taxon>
        <taxon>Lysobacteraceae</taxon>
        <taxon>Stenotrophomonas</taxon>
    </lineage>
</organism>
<comment type="caution">
    <text evidence="2">The sequence shown here is derived from an EMBL/GenBank/DDBJ whole genome shotgun (WGS) entry which is preliminary data.</text>
</comment>
<feature type="transmembrane region" description="Helical" evidence="1">
    <location>
        <begin position="166"/>
        <end position="187"/>
    </location>
</feature>
<evidence type="ECO:0000256" key="1">
    <source>
        <dbReference type="SAM" id="Phobius"/>
    </source>
</evidence>
<keyword evidence="3" id="KW-1185">Reference proteome</keyword>
<dbReference type="RefSeq" id="WP_150453940.1">
    <property type="nucleotide sequence ID" value="NZ_VYKI01000005.1"/>
</dbReference>
<name>A0ABQ6T3H9_9GAMM</name>
<evidence type="ECO:0000313" key="2">
    <source>
        <dbReference type="EMBL" id="KAA9001520.1"/>
    </source>
</evidence>
<evidence type="ECO:0000313" key="3">
    <source>
        <dbReference type="Proteomes" id="UP000326367"/>
    </source>
</evidence>
<gene>
    <name evidence="2" type="ORF">FJU31_06070</name>
</gene>
<sequence>MSILDYSKEIASILVGLFGLIGKLAAKPETSMGWGPRASISHILPPFIDAEGNVTDQRPHLTVGSFFISNTGKVPLSEIEIVLNYSPQSLNLWPPRPFTITEIAHGRIAISLPTLSPRDELWFEMVAVNNTLPNVLSVRSKETVARPITVDLLPVAPRWQIRAIQILSLFGLVAAVYVTLWLLSGLLTDNWSWLSSGCRGV</sequence>
<dbReference type="Proteomes" id="UP000326367">
    <property type="component" value="Unassembled WGS sequence"/>
</dbReference>